<gene>
    <name evidence="7" type="ORF">Nepgr_004751</name>
</gene>
<dbReference type="InterPro" id="IPR020946">
    <property type="entry name" value="Flavin_mOase-like"/>
</dbReference>
<protein>
    <recommendedName>
        <fullName evidence="6">Flavin-containing monooxygenase</fullName>
        <ecNumber evidence="6">1.-.-.-</ecNumber>
    </recommendedName>
</protein>
<keyword evidence="8" id="KW-1185">Reference proteome</keyword>
<sequence length="529" mass="60652">MGEKKRKVGIIGAGVSGLLACKYVLSKGHDAIVFESQCSVGGVWTKTIRTTKLQTVKSFYQFSDFPWPSSVTDDFPDAHQVLDYIQSYAHHFSLIQHIKFNSKVRSIDYEGSPDDESSSWTVCSDECKWKIVVEDVATLSVEAYQVDFVILCVGRFSDVPNIPEFPPNRGPDVFHGKVIHSMDYVAMDNEKASSFVRGKKVIVVGFQKSALDIAMECSTANGIENPCTMMYRNPHWNLPDYLPWGVPLAFLYLNRFAELCVHKPGEGHFLSLLATALSPVRWAVSKFVESDIKHKHPLEKFGMVPEHSFLQEINSCLTSTVPRGFYDEVKKGSIILKKSSSFSFCEDGVLIAGEERPLETDLVILATGFKGDQKLKDIFASRKFQEYIMGSPDRVVPLYRQCVHPRIPRLAVIGFSESLTNLYTSEMICRWLVELLDGTFKLPSVRVMEEDISRWDQFMKRYAHESYRRSCIGALHIWYNDQLCKDMGWNPRRKNGLLSEWFEPYGPMDYAHRRRSDRGWHFKWHERKD</sequence>
<keyword evidence="2 6" id="KW-0285">Flavoprotein</keyword>
<dbReference type="PROSITE" id="PS51257">
    <property type="entry name" value="PROKAR_LIPOPROTEIN"/>
    <property type="match status" value="1"/>
</dbReference>
<organism evidence="7 8">
    <name type="scientific">Nepenthes gracilis</name>
    <name type="common">Slender pitcher plant</name>
    <dbReference type="NCBI Taxonomy" id="150966"/>
    <lineage>
        <taxon>Eukaryota</taxon>
        <taxon>Viridiplantae</taxon>
        <taxon>Streptophyta</taxon>
        <taxon>Embryophyta</taxon>
        <taxon>Tracheophyta</taxon>
        <taxon>Spermatophyta</taxon>
        <taxon>Magnoliopsida</taxon>
        <taxon>eudicotyledons</taxon>
        <taxon>Gunneridae</taxon>
        <taxon>Pentapetalae</taxon>
        <taxon>Caryophyllales</taxon>
        <taxon>Nepenthaceae</taxon>
        <taxon>Nepenthes</taxon>
    </lineage>
</organism>
<evidence type="ECO:0000313" key="8">
    <source>
        <dbReference type="Proteomes" id="UP001279734"/>
    </source>
</evidence>
<evidence type="ECO:0000256" key="6">
    <source>
        <dbReference type="RuleBase" id="RU361177"/>
    </source>
</evidence>
<comment type="caution">
    <text evidence="7">The sequence shown here is derived from an EMBL/GenBank/DDBJ whole genome shotgun (WGS) entry which is preliminary data.</text>
</comment>
<dbReference type="PIRSF" id="PIRSF000332">
    <property type="entry name" value="FMO"/>
    <property type="match status" value="1"/>
</dbReference>
<dbReference type="Proteomes" id="UP001279734">
    <property type="component" value="Unassembled WGS sequence"/>
</dbReference>
<dbReference type="PANTHER" id="PTHR23023">
    <property type="entry name" value="DIMETHYLANILINE MONOOXYGENASE"/>
    <property type="match status" value="1"/>
</dbReference>
<comment type="similarity">
    <text evidence="1 6">Belongs to the FMO family.</text>
</comment>
<evidence type="ECO:0000256" key="2">
    <source>
        <dbReference type="ARBA" id="ARBA00022630"/>
    </source>
</evidence>
<keyword evidence="5 6" id="KW-0560">Oxidoreductase</keyword>
<proteinExistence type="inferred from homology"/>
<keyword evidence="6" id="KW-0503">Monooxygenase</keyword>
<dbReference type="FunFam" id="3.50.50.60:FF:000226">
    <property type="entry name" value="Flavin-containing monooxygenase"/>
    <property type="match status" value="1"/>
</dbReference>
<dbReference type="AlphaFoldDB" id="A0AAD3S264"/>
<dbReference type="Gene3D" id="3.50.50.60">
    <property type="entry name" value="FAD/NAD(P)-binding domain"/>
    <property type="match status" value="2"/>
</dbReference>
<comment type="cofactor">
    <cofactor evidence="6">
        <name>FAD</name>
        <dbReference type="ChEBI" id="CHEBI:57692"/>
    </cofactor>
</comment>
<accession>A0AAD3S264</accession>
<dbReference type="GO" id="GO:0004499">
    <property type="term" value="F:N,N-dimethylaniline monooxygenase activity"/>
    <property type="evidence" value="ECO:0007669"/>
    <property type="project" value="InterPro"/>
</dbReference>
<evidence type="ECO:0000256" key="5">
    <source>
        <dbReference type="ARBA" id="ARBA00023002"/>
    </source>
</evidence>
<dbReference type="GO" id="GO:0050661">
    <property type="term" value="F:NADP binding"/>
    <property type="evidence" value="ECO:0007669"/>
    <property type="project" value="InterPro"/>
</dbReference>
<dbReference type="InterPro" id="IPR036188">
    <property type="entry name" value="FAD/NAD-bd_sf"/>
</dbReference>
<dbReference type="Pfam" id="PF00743">
    <property type="entry name" value="FMO-like"/>
    <property type="match status" value="1"/>
</dbReference>
<reference evidence="7" key="1">
    <citation type="submission" date="2023-05" db="EMBL/GenBank/DDBJ databases">
        <title>Nepenthes gracilis genome sequencing.</title>
        <authorList>
            <person name="Fukushima K."/>
        </authorList>
    </citation>
    <scope>NUCLEOTIDE SEQUENCE</scope>
    <source>
        <strain evidence="7">SING2019-196</strain>
    </source>
</reference>
<keyword evidence="3 6" id="KW-0274">FAD</keyword>
<dbReference type="EC" id="1.-.-.-" evidence="6"/>
<dbReference type="GO" id="GO:0050660">
    <property type="term" value="F:flavin adenine dinucleotide binding"/>
    <property type="evidence" value="ECO:0007669"/>
    <property type="project" value="InterPro"/>
</dbReference>
<evidence type="ECO:0000256" key="1">
    <source>
        <dbReference type="ARBA" id="ARBA00009183"/>
    </source>
</evidence>
<dbReference type="SUPFAM" id="SSF51905">
    <property type="entry name" value="FAD/NAD(P)-binding domain"/>
    <property type="match status" value="2"/>
</dbReference>
<evidence type="ECO:0000313" key="7">
    <source>
        <dbReference type="EMBL" id="GMH02912.1"/>
    </source>
</evidence>
<keyword evidence="4" id="KW-0521">NADP</keyword>
<dbReference type="FunFam" id="3.50.50.60:FF:000403">
    <property type="entry name" value="Flavin-containing monooxygenase"/>
    <property type="match status" value="1"/>
</dbReference>
<dbReference type="InterPro" id="IPR000960">
    <property type="entry name" value="Flavin_mOase"/>
</dbReference>
<dbReference type="EMBL" id="BSYO01000004">
    <property type="protein sequence ID" value="GMH02912.1"/>
    <property type="molecule type" value="Genomic_DNA"/>
</dbReference>
<evidence type="ECO:0000256" key="3">
    <source>
        <dbReference type="ARBA" id="ARBA00022827"/>
    </source>
</evidence>
<dbReference type="InterPro" id="IPR050346">
    <property type="entry name" value="FMO-like"/>
</dbReference>
<name>A0AAD3S264_NEPGR</name>
<evidence type="ECO:0000256" key="4">
    <source>
        <dbReference type="ARBA" id="ARBA00022857"/>
    </source>
</evidence>